<feature type="non-terminal residue" evidence="3">
    <location>
        <position position="241"/>
    </location>
</feature>
<protein>
    <recommendedName>
        <fullName evidence="2">DUF4140 domain-containing protein</fullName>
    </recommendedName>
</protein>
<name>X1BA08_9ZZZZ</name>
<dbReference type="EMBL" id="BART01026012">
    <property type="protein sequence ID" value="GAG91930.1"/>
    <property type="molecule type" value="Genomic_DNA"/>
</dbReference>
<accession>X1BA08</accession>
<comment type="caution">
    <text evidence="3">The sequence shown here is derived from an EMBL/GenBank/DDBJ whole genome shotgun (WGS) entry which is preliminary data.</text>
</comment>
<reference evidence="3" key="1">
    <citation type="journal article" date="2014" name="Front. Microbiol.">
        <title>High frequency of phylogenetically diverse reductive dehalogenase-homologous genes in deep subseafloor sedimentary metagenomes.</title>
        <authorList>
            <person name="Kawai M."/>
            <person name="Futagami T."/>
            <person name="Toyoda A."/>
            <person name="Takaki Y."/>
            <person name="Nishi S."/>
            <person name="Hori S."/>
            <person name="Arai W."/>
            <person name="Tsubouchi T."/>
            <person name="Morono Y."/>
            <person name="Uchiyama I."/>
            <person name="Ito T."/>
            <person name="Fujiyama A."/>
            <person name="Inagaki F."/>
            <person name="Takami H."/>
        </authorList>
    </citation>
    <scope>NUCLEOTIDE SEQUENCE</scope>
    <source>
        <strain evidence="3">Expedition CK06-06</strain>
    </source>
</reference>
<feature type="domain" description="DUF4140" evidence="2">
    <location>
        <begin position="36"/>
        <end position="122"/>
    </location>
</feature>
<dbReference type="PANTHER" id="PTHR31005:SF8">
    <property type="entry name" value="DUF4139 DOMAIN-CONTAINING PROTEIN"/>
    <property type="match status" value="1"/>
</dbReference>
<proteinExistence type="predicted"/>
<gene>
    <name evidence="3" type="ORF">S01H4_46529</name>
</gene>
<dbReference type="InterPro" id="IPR025554">
    <property type="entry name" value="DUF4140"/>
</dbReference>
<dbReference type="Pfam" id="PF13600">
    <property type="entry name" value="DUF4140"/>
    <property type="match status" value="1"/>
</dbReference>
<dbReference type="PANTHER" id="PTHR31005">
    <property type="entry name" value="DUF4139 DOMAIN-CONTAINING PROTEIN"/>
    <property type="match status" value="1"/>
</dbReference>
<organism evidence="3">
    <name type="scientific">marine sediment metagenome</name>
    <dbReference type="NCBI Taxonomy" id="412755"/>
    <lineage>
        <taxon>unclassified sequences</taxon>
        <taxon>metagenomes</taxon>
        <taxon>ecological metagenomes</taxon>
    </lineage>
</organism>
<dbReference type="InterPro" id="IPR011935">
    <property type="entry name" value="CHP02231"/>
</dbReference>
<evidence type="ECO:0000313" key="3">
    <source>
        <dbReference type="EMBL" id="GAG91930.1"/>
    </source>
</evidence>
<keyword evidence="1" id="KW-0175">Coiled coil</keyword>
<evidence type="ECO:0000256" key="1">
    <source>
        <dbReference type="SAM" id="Coils"/>
    </source>
</evidence>
<evidence type="ECO:0000259" key="2">
    <source>
        <dbReference type="Pfam" id="PF13600"/>
    </source>
</evidence>
<feature type="coiled-coil region" evidence="1">
    <location>
        <begin position="95"/>
        <end position="122"/>
    </location>
</feature>
<sequence>MKQKTQTLTLAFAVICLLAAAAFAEVPTTTGTISKVTVYRGQALVTRTIKASLPQGTSELIITDLPARIVSESLYAQTSGNLKILSVRYRERAVKEDTRQEVKELDEQIETLKNQIRHAERNHKHGGNLWAKYEGLWKLAIDGSKVDLNRGVLQADQIQSLAQYLEGKWNELHEKALETEDQIAGLKKELDLLNRKRGQLDSGRSRTEREAVLFVRKDDKKKASLELNYLVNNANWQQQYN</sequence>
<dbReference type="AlphaFoldDB" id="X1BA08"/>